<dbReference type="Gene3D" id="3.90.79.10">
    <property type="entry name" value="Nucleoside Triphosphate Pyrophosphohydrolase"/>
    <property type="match status" value="1"/>
</dbReference>
<protein>
    <submittedName>
        <fullName evidence="3">ADP-ribose pyrophosphatase</fullName>
    </submittedName>
</protein>
<organism evidence="3 4">
    <name type="scientific">Corynebacterium camporealensis</name>
    <dbReference type="NCBI Taxonomy" id="161896"/>
    <lineage>
        <taxon>Bacteria</taxon>
        <taxon>Bacillati</taxon>
        <taxon>Actinomycetota</taxon>
        <taxon>Actinomycetes</taxon>
        <taxon>Mycobacteriales</taxon>
        <taxon>Corynebacteriaceae</taxon>
        <taxon>Corynebacterium</taxon>
    </lineage>
</organism>
<gene>
    <name evidence="3" type="ORF">UL81_08180</name>
</gene>
<dbReference type="PATRIC" id="fig|161896.4.peg.1603"/>
<dbReference type="Pfam" id="PF00293">
    <property type="entry name" value="NUDIX"/>
    <property type="match status" value="1"/>
</dbReference>
<dbReference type="CDD" id="cd18879">
    <property type="entry name" value="NUDIX_Hydrolase"/>
    <property type="match status" value="1"/>
</dbReference>
<dbReference type="InterPro" id="IPR020084">
    <property type="entry name" value="NUDIX_hydrolase_CS"/>
</dbReference>
<dbReference type="InterPro" id="IPR015797">
    <property type="entry name" value="NUDIX_hydrolase-like_dom_sf"/>
</dbReference>
<proteinExistence type="inferred from homology"/>
<dbReference type="InterPro" id="IPR000086">
    <property type="entry name" value="NUDIX_hydrolase_dom"/>
</dbReference>
<dbReference type="STRING" id="161896.UL81_08180"/>
<evidence type="ECO:0000313" key="3">
    <source>
        <dbReference type="EMBL" id="AKE39590.1"/>
    </source>
</evidence>
<reference evidence="3 4" key="1">
    <citation type="journal article" date="2015" name="Genome Announc.">
        <title>Complete Genome Sequence of Corynebacterium camporealensis DSM 44610, Isolated from the Milk of a Manchega Sheep with Subclinical Mastitis.</title>
        <authorList>
            <person name="Ruckert C."/>
            <person name="Albersmeier A."/>
            <person name="Winkler A."/>
            <person name="Tauch A."/>
        </authorList>
    </citation>
    <scope>NUCLEOTIDE SEQUENCE [LARGE SCALE GENOMIC DNA]</scope>
    <source>
        <strain evidence="3 4">DSM 44610</strain>
    </source>
</reference>
<dbReference type="PROSITE" id="PS00893">
    <property type="entry name" value="NUDIX_BOX"/>
    <property type="match status" value="1"/>
</dbReference>
<evidence type="ECO:0000313" key="4">
    <source>
        <dbReference type="Proteomes" id="UP000033566"/>
    </source>
</evidence>
<dbReference type="OrthoDB" id="9814308at2"/>
<dbReference type="AlphaFoldDB" id="A0A0F6QXJ3"/>
<dbReference type="SUPFAM" id="SSF55811">
    <property type="entry name" value="Nudix"/>
    <property type="match status" value="1"/>
</dbReference>
<dbReference type="Proteomes" id="UP000033566">
    <property type="component" value="Chromosome"/>
</dbReference>
<comment type="similarity">
    <text evidence="1">Belongs to the Nudix hydrolase family.</text>
</comment>
<name>A0A0F6QXJ3_9CORY</name>
<dbReference type="HOGENOM" id="CLU_037162_7_3_11"/>
<dbReference type="GO" id="GO:0016787">
    <property type="term" value="F:hydrolase activity"/>
    <property type="evidence" value="ECO:0007669"/>
    <property type="project" value="UniProtKB-KW"/>
</dbReference>
<dbReference type="RefSeq" id="WP_035105339.1">
    <property type="nucleotide sequence ID" value="NZ_CP011311.1"/>
</dbReference>
<evidence type="ECO:0000256" key="1">
    <source>
        <dbReference type="ARBA" id="ARBA00005582"/>
    </source>
</evidence>
<evidence type="ECO:0000256" key="2">
    <source>
        <dbReference type="ARBA" id="ARBA00022801"/>
    </source>
</evidence>
<dbReference type="EMBL" id="CP011311">
    <property type="protein sequence ID" value="AKE39590.1"/>
    <property type="molecule type" value="Genomic_DNA"/>
</dbReference>
<dbReference type="PANTHER" id="PTHR43736:SF1">
    <property type="entry name" value="DIHYDRONEOPTERIN TRIPHOSPHATE DIPHOSPHATASE"/>
    <property type="match status" value="1"/>
</dbReference>
<keyword evidence="2" id="KW-0378">Hydrolase</keyword>
<dbReference type="PROSITE" id="PS51462">
    <property type="entry name" value="NUDIX"/>
    <property type="match status" value="1"/>
</dbReference>
<dbReference type="KEGG" id="ccj:UL81_08180"/>
<keyword evidence="4" id="KW-1185">Reference proteome</keyword>
<accession>A0A0F6QXJ3</accession>
<sequence>MPTPKFITDLREKIGHDELYLPACSAIIIRPVPEGAPIWEVPTVLLVQRADNDKWTPIDGICEPGEEISMTAVREVKEEVGLDARVEALLGVGTNGPITYPNGDQCRFMTTVMRLSVPDDAEPVISDDENVAAKWFSVAHLPSSVPARSRLMIGDAVAQMKHPQGFKPRMGFMKRSEMPGR</sequence>
<dbReference type="PANTHER" id="PTHR43736">
    <property type="entry name" value="ADP-RIBOSE PYROPHOSPHATASE"/>
    <property type="match status" value="1"/>
</dbReference>